<evidence type="ECO:0000256" key="1">
    <source>
        <dbReference type="ARBA" id="ARBA00023015"/>
    </source>
</evidence>
<name>A0A494Z7Z1_9BACI</name>
<protein>
    <submittedName>
        <fullName evidence="6">TetR/AcrR family transcriptional regulator</fullName>
    </submittedName>
</protein>
<evidence type="ECO:0000256" key="4">
    <source>
        <dbReference type="PROSITE-ProRule" id="PRU00335"/>
    </source>
</evidence>
<evidence type="ECO:0000256" key="2">
    <source>
        <dbReference type="ARBA" id="ARBA00023125"/>
    </source>
</evidence>
<comment type="caution">
    <text evidence="6">The sequence shown here is derived from an EMBL/GenBank/DDBJ whole genome shotgun (WGS) entry which is preliminary data.</text>
</comment>
<gene>
    <name evidence="6" type="ORF">D8M05_00975</name>
</gene>
<proteinExistence type="predicted"/>
<keyword evidence="2 4" id="KW-0238">DNA-binding</keyword>
<dbReference type="InterPro" id="IPR009057">
    <property type="entry name" value="Homeodomain-like_sf"/>
</dbReference>
<dbReference type="RefSeq" id="WP_121127715.1">
    <property type="nucleotide sequence ID" value="NZ_JBHUFK010000020.1"/>
</dbReference>
<dbReference type="PROSITE" id="PS50977">
    <property type="entry name" value="HTH_TETR_2"/>
    <property type="match status" value="1"/>
</dbReference>
<dbReference type="SUPFAM" id="SSF48498">
    <property type="entry name" value="Tetracyclin repressor-like, C-terminal domain"/>
    <property type="match status" value="1"/>
</dbReference>
<dbReference type="EMBL" id="RBZO01000001">
    <property type="protein sequence ID" value="RKQ18714.1"/>
    <property type="molecule type" value="Genomic_DNA"/>
</dbReference>
<evidence type="ECO:0000313" key="7">
    <source>
        <dbReference type="Proteomes" id="UP000281813"/>
    </source>
</evidence>
<evidence type="ECO:0000313" key="6">
    <source>
        <dbReference type="EMBL" id="RKQ18714.1"/>
    </source>
</evidence>
<dbReference type="Proteomes" id="UP000281813">
    <property type="component" value="Unassembled WGS sequence"/>
</dbReference>
<dbReference type="OrthoDB" id="9810023at2"/>
<dbReference type="InterPro" id="IPR054156">
    <property type="entry name" value="YxaF_TetR_C"/>
</dbReference>
<dbReference type="InterPro" id="IPR001647">
    <property type="entry name" value="HTH_TetR"/>
</dbReference>
<dbReference type="Gene3D" id="1.10.357.10">
    <property type="entry name" value="Tetracycline Repressor, domain 2"/>
    <property type="match status" value="1"/>
</dbReference>
<sequence>MGTKSQIIEIATALFQEKGYNGVGLNEIINACKISKGALYHHFPNGKEELLIACLGSLNEVITKDIEEIFDQYPTIKEAMKAMIEKLIAKFETEGTITSYTFSSIVSEMGSLSEAVRIACSNLYTKIEGIYSNKLQSDGLSEESANSIAVTMTAAIEGGILLCLTNKTSEPLKMISQVLLRLV</sequence>
<keyword evidence="3" id="KW-0804">Transcription</keyword>
<organism evidence="6 7">
    <name type="scientific">Oceanobacillus bengalensis</name>
    <dbReference type="NCBI Taxonomy" id="1435466"/>
    <lineage>
        <taxon>Bacteria</taxon>
        <taxon>Bacillati</taxon>
        <taxon>Bacillota</taxon>
        <taxon>Bacilli</taxon>
        <taxon>Bacillales</taxon>
        <taxon>Bacillaceae</taxon>
        <taxon>Oceanobacillus</taxon>
    </lineage>
</organism>
<reference evidence="6 7" key="1">
    <citation type="journal article" date="2015" name="Antonie Van Leeuwenhoek">
        <title>Oceanobacillus bengalensis sp. nov., a bacterium isolated from seawater of the Bay of Bengal.</title>
        <authorList>
            <person name="Yongchang O."/>
            <person name="Xiang W."/>
            <person name="Wang G."/>
        </authorList>
    </citation>
    <scope>NUCLEOTIDE SEQUENCE [LARGE SCALE GENOMIC DNA]</scope>
    <source>
        <strain evidence="6 7">MCCC 1K00260</strain>
    </source>
</reference>
<keyword evidence="1" id="KW-0805">Transcription regulation</keyword>
<dbReference type="InterPro" id="IPR036271">
    <property type="entry name" value="Tet_transcr_reg_TetR-rel_C_sf"/>
</dbReference>
<dbReference type="Pfam" id="PF21993">
    <property type="entry name" value="TetR_C_13_2"/>
    <property type="match status" value="1"/>
</dbReference>
<dbReference type="PANTHER" id="PTHR47506:SF3">
    <property type="entry name" value="HTH-TYPE TRANSCRIPTIONAL REGULATOR LMRA"/>
    <property type="match status" value="1"/>
</dbReference>
<evidence type="ECO:0000259" key="5">
    <source>
        <dbReference type="PROSITE" id="PS50977"/>
    </source>
</evidence>
<dbReference type="PANTHER" id="PTHR47506">
    <property type="entry name" value="TRANSCRIPTIONAL REGULATORY PROTEIN"/>
    <property type="match status" value="1"/>
</dbReference>
<dbReference type="AlphaFoldDB" id="A0A494Z7Z1"/>
<evidence type="ECO:0000256" key="3">
    <source>
        <dbReference type="ARBA" id="ARBA00023163"/>
    </source>
</evidence>
<feature type="domain" description="HTH tetR-type" evidence="5">
    <location>
        <begin position="1"/>
        <end position="61"/>
    </location>
</feature>
<accession>A0A494Z7Z1</accession>
<dbReference type="PRINTS" id="PR00455">
    <property type="entry name" value="HTHTETR"/>
</dbReference>
<feature type="DNA-binding region" description="H-T-H motif" evidence="4">
    <location>
        <begin position="24"/>
        <end position="43"/>
    </location>
</feature>
<dbReference type="Pfam" id="PF00440">
    <property type="entry name" value="TetR_N"/>
    <property type="match status" value="1"/>
</dbReference>
<dbReference type="GO" id="GO:0003677">
    <property type="term" value="F:DNA binding"/>
    <property type="evidence" value="ECO:0007669"/>
    <property type="project" value="UniProtKB-UniRule"/>
</dbReference>
<dbReference type="SUPFAM" id="SSF46689">
    <property type="entry name" value="Homeodomain-like"/>
    <property type="match status" value="1"/>
</dbReference>
<keyword evidence="7" id="KW-1185">Reference proteome</keyword>